<dbReference type="PANTHER" id="PTHR48063:SF101">
    <property type="entry name" value="LRR RECEPTOR-LIKE SERINE_THREONINE-PROTEIN KINASE FLS2"/>
    <property type="match status" value="1"/>
</dbReference>
<dbReference type="SUPFAM" id="SSF52047">
    <property type="entry name" value="RNI-like"/>
    <property type="match status" value="2"/>
</dbReference>
<evidence type="ECO:0000256" key="7">
    <source>
        <dbReference type="ARBA" id="ARBA00022737"/>
    </source>
</evidence>
<dbReference type="InterPro" id="IPR055414">
    <property type="entry name" value="LRR_R13L4/SHOC2-like"/>
</dbReference>
<evidence type="ECO:0000259" key="14">
    <source>
        <dbReference type="Pfam" id="PF08263"/>
    </source>
</evidence>
<comment type="subcellular location">
    <subcellularLocation>
        <location evidence="1">Cell membrane</location>
        <topology evidence="1">Single-pass type I membrane protein</topology>
    </subcellularLocation>
</comment>
<dbReference type="STRING" id="106549.A0A540MQ46"/>
<evidence type="ECO:0000256" key="10">
    <source>
        <dbReference type="ARBA" id="ARBA00023170"/>
    </source>
</evidence>
<gene>
    <name evidence="16" type="ORF">C1H46_013856</name>
</gene>
<evidence type="ECO:0000256" key="1">
    <source>
        <dbReference type="ARBA" id="ARBA00004251"/>
    </source>
</evidence>
<dbReference type="SUPFAM" id="SSF52058">
    <property type="entry name" value="L domain-like"/>
    <property type="match status" value="1"/>
</dbReference>
<dbReference type="InterPro" id="IPR046956">
    <property type="entry name" value="RLP23-like"/>
</dbReference>
<dbReference type="Pfam" id="PF13855">
    <property type="entry name" value="LRR_8"/>
    <property type="match status" value="1"/>
</dbReference>
<evidence type="ECO:0000256" key="13">
    <source>
        <dbReference type="SAM" id="SignalP"/>
    </source>
</evidence>
<dbReference type="FunFam" id="3.80.10.10:FF:001347">
    <property type="entry name" value="LRR receptor-like serine/threonine-protein kinase GSO2"/>
    <property type="match status" value="1"/>
</dbReference>
<sequence length="1104" mass="123524">MENDGIRCLKKLFHTSIVVLLYLQCFNPSLSSGFYNVSFGFGAIGHRVVTRCIESEREALLSFKQGLIDDYNLLSSWGREEHKQDCCKWLGIHCSNRTNHVTQLHLGWNHMNEVYSLQQKGQQEYPGYYFQGKMMSPKLIELQHLKYLDLSSINLTGTQLPDFIGSFSNLRHLDLWYAAFGGRIPTQIGNLTHLQYLDLRSNHFANFENLNSWLPHLSSLTYLDLSDNNLSNVHDWMEAVNKLPKLTNLSLYSCSLPSPLIHSSTLFNINSSKSLAHVDLSANQLTSSSIFLWLSKYNASLGHLDLNYNNFANVENLNSWLPHLSALTYLDLSSNNLSNVPDWMEAVNKLPKLTNLSLSYCSLPSPLIHSSTLFNINSSKSLAHVDLSDNQLTSSSIFLWLSKYNASLVRLDLNYNNFANVENLNSWLPHLSALTYLDLSGNNLSIVPDWMEAVNKHPKLTNLSLSNCGLPSPLIHSSTLFNINSSKSLAHVDLSYNQLTSSIFLWLSKYNSSLVHLDLSYNQLTGLFPDVIGNMSSLAYLDLSSNQFEGVISESHFSGLSRLRSLSLSSTSLTLNFHSKWVPPFQLDYIILRYCKMGPHFPNWLQTQKSYRTLDISNAGISDILPSWFWERLSHAPEIGYVDLSNNQIRGTIPNSQINFVCFSRQLNLSWNQLEGQVPPFLLKASSSLFLSHNKFSGLFSFLLPVNASHLRLLDLSSNHLHGELPDCWTHFKNLLILDLSDNLFSGRIPATMGSLSSIQTLNLNTNGLVGELPSSLKNCTSLIVFDVGENKLSGLIPEWLGVGLPNLTILILRSNHFYGSIPSQLCNMGSIQILDFSMNNISGSIPKCLNNLTNLALRGSSSLTITHLFKATSTDIAISIFDYEDEASLIWNGIMSKYRSTLGLVKSIHLSSNRLTGEIPSEVTDLVGLVSLNLSRNNLTGQITPKIGKLQSLDLLDLSNNQIHGTIPTSLIGISGLGKLDLSNNNLSGKIPIGPQLQPYDATVFAGNPLLCGIPLEHMCSPKETTLEEQPVVDNQDEDDDGFITPGFYMSLGLGFVVGFWGVCGSLIFNRSWRYMYFKLLNGLNDWLYVKVALFRQRRMLDE</sequence>
<dbReference type="EMBL" id="VIEB01000211">
    <property type="protein sequence ID" value="TQE00500.1"/>
    <property type="molecule type" value="Genomic_DNA"/>
</dbReference>
<dbReference type="SMART" id="SM00364">
    <property type="entry name" value="LRR_BAC"/>
    <property type="match status" value="5"/>
</dbReference>
<evidence type="ECO:0000313" key="17">
    <source>
        <dbReference type="Proteomes" id="UP000315295"/>
    </source>
</evidence>
<dbReference type="SMART" id="SM00369">
    <property type="entry name" value="LRR_TYP"/>
    <property type="match status" value="11"/>
</dbReference>
<keyword evidence="4" id="KW-0433">Leucine-rich repeat</keyword>
<accession>A0A540MQ46</accession>
<evidence type="ECO:0000256" key="4">
    <source>
        <dbReference type="ARBA" id="ARBA00022614"/>
    </source>
</evidence>
<proteinExistence type="inferred from homology"/>
<dbReference type="FunFam" id="3.80.10.10:FF:000383">
    <property type="entry name" value="Leucine-rich repeat receptor protein kinase EMS1"/>
    <property type="match status" value="1"/>
</dbReference>
<dbReference type="Pfam" id="PF00560">
    <property type="entry name" value="LRR_1"/>
    <property type="match status" value="10"/>
</dbReference>
<keyword evidence="9 12" id="KW-0472">Membrane</keyword>
<dbReference type="InterPro" id="IPR001611">
    <property type="entry name" value="Leu-rich_rpt"/>
</dbReference>
<comment type="similarity">
    <text evidence="2">Belongs to the RLP family.</text>
</comment>
<evidence type="ECO:0000256" key="11">
    <source>
        <dbReference type="ARBA" id="ARBA00023180"/>
    </source>
</evidence>
<protein>
    <submittedName>
        <fullName evidence="16">Uncharacterized protein</fullName>
    </submittedName>
</protein>
<comment type="caution">
    <text evidence="16">The sequence shown here is derived from an EMBL/GenBank/DDBJ whole genome shotgun (WGS) entry which is preliminary data.</text>
</comment>
<evidence type="ECO:0000256" key="12">
    <source>
        <dbReference type="SAM" id="Phobius"/>
    </source>
</evidence>
<dbReference type="GO" id="GO:0005886">
    <property type="term" value="C:plasma membrane"/>
    <property type="evidence" value="ECO:0007669"/>
    <property type="project" value="UniProtKB-SubCell"/>
</dbReference>
<name>A0A540MQ46_MALBA</name>
<evidence type="ECO:0000259" key="15">
    <source>
        <dbReference type="Pfam" id="PF23598"/>
    </source>
</evidence>
<dbReference type="InterPro" id="IPR013210">
    <property type="entry name" value="LRR_N_plant-typ"/>
</dbReference>
<evidence type="ECO:0000256" key="6">
    <source>
        <dbReference type="ARBA" id="ARBA00022729"/>
    </source>
</evidence>
<evidence type="ECO:0000313" key="16">
    <source>
        <dbReference type="EMBL" id="TQE00500.1"/>
    </source>
</evidence>
<feature type="domain" description="Leucine-rich repeat-containing N-terminal plant-type" evidence="14">
    <location>
        <begin position="54"/>
        <end position="95"/>
    </location>
</feature>
<keyword evidence="7" id="KW-0677">Repeat</keyword>
<dbReference type="Pfam" id="PF23598">
    <property type="entry name" value="LRR_14"/>
    <property type="match status" value="1"/>
</dbReference>
<dbReference type="Gene3D" id="3.80.10.10">
    <property type="entry name" value="Ribonuclease Inhibitor"/>
    <property type="match status" value="4"/>
</dbReference>
<evidence type="ECO:0000256" key="2">
    <source>
        <dbReference type="ARBA" id="ARBA00009592"/>
    </source>
</evidence>
<evidence type="ECO:0000256" key="5">
    <source>
        <dbReference type="ARBA" id="ARBA00022692"/>
    </source>
</evidence>
<keyword evidence="8 12" id="KW-1133">Transmembrane helix</keyword>
<dbReference type="PRINTS" id="PR00019">
    <property type="entry name" value="LEURICHRPT"/>
</dbReference>
<evidence type="ECO:0000256" key="8">
    <source>
        <dbReference type="ARBA" id="ARBA00022989"/>
    </source>
</evidence>
<feature type="domain" description="Disease resistance R13L4/SHOC-2-like LRR" evidence="15">
    <location>
        <begin position="138"/>
        <end position="363"/>
    </location>
</feature>
<keyword evidence="10" id="KW-0675">Receptor</keyword>
<evidence type="ECO:0000256" key="9">
    <source>
        <dbReference type="ARBA" id="ARBA00023136"/>
    </source>
</evidence>
<feature type="chain" id="PRO_5021836031" evidence="13">
    <location>
        <begin position="32"/>
        <end position="1104"/>
    </location>
</feature>
<dbReference type="FunFam" id="3.80.10.10:FF:000213">
    <property type="entry name" value="Tyrosine-sulfated glycopeptide receptor 1"/>
    <property type="match status" value="1"/>
</dbReference>
<dbReference type="Pfam" id="PF08263">
    <property type="entry name" value="LRRNT_2"/>
    <property type="match status" value="1"/>
</dbReference>
<organism evidence="16 17">
    <name type="scientific">Malus baccata</name>
    <name type="common">Siberian crab apple</name>
    <name type="synonym">Pyrus baccata</name>
    <dbReference type="NCBI Taxonomy" id="106549"/>
    <lineage>
        <taxon>Eukaryota</taxon>
        <taxon>Viridiplantae</taxon>
        <taxon>Streptophyta</taxon>
        <taxon>Embryophyta</taxon>
        <taxon>Tracheophyta</taxon>
        <taxon>Spermatophyta</taxon>
        <taxon>Magnoliopsida</taxon>
        <taxon>eudicotyledons</taxon>
        <taxon>Gunneridae</taxon>
        <taxon>Pentapetalae</taxon>
        <taxon>rosids</taxon>
        <taxon>fabids</taxon>
        <taxon>Rosales</taxon>
        <taxon>Rosaceae</taxon>
        <taxon>Amygdaloideae</taxon>
        <taxon>Maleae</taxon>
        <taxon>Malus</taxon>
    </lineage>
</organism>
<keyword evidence="3" id="KW-1003">Cell membrane</keyword>
<dbReference type="Proteomes" id="UP000315295">
    <property type="component" value="Unassembled WGS sequence"/>
</dbReference>
<keyword evidence="6 13" id="KW-0732">Signal</keyword>
<feature type="signal peptide" evidence="13">
    <location>
        <begin position="1"/>
        <end position="31"/>
    </location>
</feature>
<dbReference type="InterPro" id="IPR032675">
    <property type="entry name" value="LRR_dom_sf"/>
</dbReference>
<keyword evidence="17" id="KW-1185">Reference proteome</keyword>
<dbReference type="SMART" id="SM00365">
    <property type="entry name" value="LRR_SD22"/>
    <property type="match status" value="9"/>
</dbReference>
<reference evidence="16 17" key="1">
    <citation type="journal article" date="2019" name="G3 (Bethesda)">
        <title>Sequencing of a Wild Apple (Malus baccata) Genome Unravels the Differences Between Cultivated and Wild Apple Species Regarding Disease Resistance and Cold Tolerance.</title>
        <authorList>
            <person name="Chen X."/>
        </authorList>
    </citation>
    <scope>NUCLEOTIDE SEQUENCE [LARGE SCALE GENOMIC DNA]</scope>
    <source>
        <strain evidence="17">cv. Shandingzi</strain>
        <tissue evidence="16">Leaves</tissue>
    </source>
</reference>
<keyword evidence="5 12" id="KW-0812">Transmembrane</keyword>
<feature type="transmembrane region" description="Helical" evidence="12">
    <location>
        <begin position="1049"/>
        <end position="1070"/>
    </location>
</feature>
<dbReference type="PROSITE" id="PS51450">
    <property type="entry name" value="LRR"/>
    <property type="match status" value="5"/>
</dbReference>
<dbReference type="AlphaFoldDB" id="A0A540MQ46"/>
<keyword evidence="11" id="KW-0325">Glycoprotein</keyword>
<evidence type="ECO:0000256" key="3">
    <source>
        <dbReference type="ARBA" id="ARBA00022475"/>
    </source>
</evidence>
<dbReference type="InterPro" id="IPR003591">
    <property type="entry name" value="Leu-rich_rpt_typical-subtyp"/>
</dbReference>
<dbReference type="PANTHER" id="PTHR48063">
    <property type="entry name" value="LRR RECEPTOR-LIKE KINASE"/>
    <property type="match status" value="1"/>
</dbReference>